<sequence>MIIEMTMYGCKCDNCGKQWEDEDMGFVAFTDHSGIKSSLEEDYEWHIEDDKHYCPECWSYDDEDNLVIK</sequence>
<gene>
    <name evidence="1" type="ORF">LCGC14_0579310</name>
</gene>
<dbReference type="EMBL" id="LAZR01000874">
    <property type="protein sequence ID" value="KKN55722.1"/>
    <property type="molecule type" value="Genomic_DNA"/>
</dbReference>
<reference evidence="1" key="1">
    <citation type="journal article" date="2015" name="Nature">
        <title>Complex archaea that bridge the gap between prokaryotes and eukaryotes.</title>
        <authorList>
            <person name="Spang A."/>
            <person name="Saw J.H."/>
            <person name="Jorgensen S.L."/>
            <person name="Zaremba-Niedzwiedzka K."/>
            <person name="Martijn J."/>
            <person name="Lind A.E."/>
            <person name="van Eijk R."/>
            <person name="Schleper C."/>
            <person name="Guy L."/>
            <person name="Ettema T.J."/>
        </authorList>
    </citation>
    <scope>NUCLEOTIDE SEQUENCE</scope>
</reference>
<evidence type="ECO:0000313" key="1">
    <source>
        <dbReference type="EMBL" id="KKN55722.1"/>
    </source>
</evidence>
<dbReference type="AlphaFoldDB" id="A0A0F9S0F4"/>
<accession>A0A0F9S0F4</accession>
<proteinExistence type="predicted"/>
<organism evidence="1">
    <name type="scientific">marine sediment metagenome</name>
    <dbReference type="NCBI Taxonomy" id="412755"/>
    <lineage>
        <taxon>unclassified sequences</taxon>
        <taxon>metagenomes</taxon>
        <taxon>ecological metagenomes</taxon>
    </lineage>
</organism>
<comment type="caution">
    <text evidence="1">The sequence shown here is derived from an EMBL/GenBank/DDBJ whole genome shotgun (WGS) entry which is preliminary data.</text>
</comment>
<name>A0A0F9S0F4_9ZZZZ</name>
<protein>
    <submittedName>
        <fullName evidence="1">Uncharacterized protein</fullName>
    </submittedName>
</protein>